<organism evidence="5 6">
    <name type="scientific">Schistosoma rodhaini</name>
    <dbReference type="NCBI Taxonomy" id="6188"/>
    <lineage>
        <taxon>Eukaryota</taxon>
        <taxon>Metazoa</taxon>
        <taxon>Spiralia</taxon>
        <taxon>Lophotrochozoa</taxon>
        <taxon>Platyhelminthes</taxon>
        <taxon>Trematoda</taxon>
        <taxon>Digenea</taxon>
        <taxon>Strigeidida</taxon>
        <taxon>Schistosomatoidea</taxon>
        <taxon>Schistosomatidae</taxon>
        <taxon>Schistosoma</taxon>
    </lineage>
</organism>
<evidence type="ECO:0000256" key="4">
    <source>
        <dbReference type="ARBA" id="ARBA00023136"/>
    </source>
</evidence>
<keyword evidence="3" id="KW-1133">Transmembrane helix</keyword>
<dbReference type="WBParaSite" id="SRDH1_25000.1">
    <property type="protein sequence ID" value="SRDH1_25000.1"/>
    <property type="gene ID" value="SRDH1_25000"/>
</dbReference>
<keyword evidence="2" id="KW-0812">Transmembrane</keyword>
<dbReference type="Proteomes" id="UP000050792">
    <property type="component" value="Unassembled WGS sequence"/>
</dbReference>
<comment type="subcellular location">
    <subcellularLocation>
        <location evidence="1">Membrane</location>
    </subcellularLocation>
</comment>
<dbReference type="GO" id="GO:0016020">
    <property type="term" value="C:membrane"/>
    <property type="evidence" value="ECO:0007669"/>
    <property type="project" value="UniProtKB-SubCell"/>
</dbReference>
<dbReference type="InterPro" id="IPR017452">
    <property type="entry name" value="GPCR_Rhodpsn_7TM"/>
</dbReference>
<keyword evidence="4" id="KW-0472">Membrane</keyword>
<dbReference type="SUPFAM" id="SSF81321">
    <property type="entry name" value="Family A G protein-coupled receptor-like"/>
    <property type="match status" value="1"/>
</dbReference>
<dbReference type="Pfam" id="PF10324">
    <property type="entry name" value="7TM_GPCR_Srw"/>
    <property type="match status" value="1"/>
</dbReference>
<dbReference type="Gene3D" id="1.20.1070.10">
    <property type="entry name" value="Rhodopsin 7-helix transmembrane proteins"/>
    <property type="match status" value="1"/>
</dbReference>
<dbReference type="PROSITE" id="PS50262">
    <property type="entry name" value="G_PROTEIN_RECEP_F1_2"/>
    <property type="match status" value="1"/>
</dbReference>
<reference evidence="6" key="2">
    <citation type="submission" date="2023-11" db="UniProtKB">
        <authorList>
            <consortium name="WormBaseParasite"/>
        </authorList>
    </citation>
    <scope>IDENTIFICATION</scope>
</reference>
<sequence>MQQSVLHNLSHCEREKIFIQNYLSTQSTNPIFYAFNSQAAKNAVHFATNLNEDNNTSLSKILLIDSYVNISTGVISSNLLNQICGPYPTFSELYNDTFDYVVHTYLLPILMIFVLITNFFVCLVFSKPQMRSPVFFLLFLIGIVELTNCCLPLPMYIAQSVYKRTAWWTNLPIKNFTIAKNLLNNTYWELAPNDYYQTSDNMIASEASAWSTVFLPTITHTISVWLTVTLALQRVIHLTAFNLTSKICNLSSTGKIFIIISCLAIILHWPLLSSRFILFHPIQLKSSITEDSLHINQRANSVQCLWNIVCNLPNIVMKCHLIQPVYMIFYFYARIILIHILPCGILIVLTIILVIKMHSIIKLRKRLGLKQTNDTSSLNHCKCKLFCCIGKRFNSKDPITDIHNFNNTIYTLTAKKSSINPQAISRMLIVVLIKFIAMHLPNAIVLTIYVLRKMWKVDNSTQTNNEDTLIETTTTKEIIQELNYNDKQIPFTLPYNNDTMNTTINLSETNHTLIDDYLGKAVILCNLVILVSYQLNFIIYYVMSTQFKETFNNLCFIKYFILNRD</sequence>
<dbReference type="AlphaFoldDB" id="A0A183QE69"/>
<evidence type="ECO:0000256" key="3">
    <source>
        <dbReference type="ARBA" id="ARBA00022989"/>
    </source>
</evidence>
<dbReference type="PANTHER" id="PTHR47023:SF1">
    <property type="entry name" value="SEX PEPTIDE RECEPTOR"/>
    <property type="match status" value="1"/>
</dbReference>
<dbReference type="GO" id="GO:0008528">
    <property type="term" value="F:G protein-coupled peptide receptor activity"/>
    <property type="evidence" value="ECO:0007669"/>
    <property type="project" value="InterPro"/>
</dbReference>
<accession>A0A183QE69</accession>
<name>A0A183QE69_9TREM</name>
<proteinExistence type="predicted"/>
<protein>
    <submittedName>
        <fullName evidence="6">G_PROTEIN_RECEP_F1_2 domain-containing protein</fullName>
    </submittedName>
</protein>
<evidence type="ECO:0000313" key="5">
    <source>
        <dbReference type="Proteomes" id="UP000050792"/>
    </source>
</evidence>
<dbReference type="InterPro" id="IPR019427">
    <property type="entry name" value="7TM_GPCR_serpentine_rcpt_Srw"/>
</dbReference>
<reference evidence="5" key="1">
    <citation type="submission" date="2022-06" db="EMBL/GenBank/DDBJ databases">
        <authorList>
            <person name="Berger JAMES D."/>
            <person name="Berger JAMES D."/>
        </authorList>
    </citation>
    <scope>NUCLEOTIDE SEQUENCE [LARGE SCALE GENOMIC DNA]</scope>
</reference>
<evidence type="ECO:0000256" key="1">
    <source>
        <dbReference type="ARBA" id="ARBA00004370"/>
    </source>
</evidence>
<keyword evidence="5" id="KW-1185">Reference proteome</keyword>
<dbReference type="PANTHER" id="PTHR47023">
    <property type="entry name" value="SEX PEPTIDE RECEPTOR"/>
    <property type="match status" value="1"/>
</dbReference>
<dbReference type="InterPro" id="IPR053071">
    <property type="entry name" value="GPCR1-related_rcpt"/>
</dbReference>
<evidence type="ECO:0000256" key="2">
    <source>
        <dbReference type="ARBA" id="ARBA00022692"/>
    </source>
</evidence>
<evidence type="ECO:0000313" key="6">
    <source>
        <dbReference type="WBParaSite" id="SRDH1_25000.1"/>
    </source>
</evidence>